<proteinExistence type="predicted"/>
<evidence type="ECO:0000313" key="4">
    <source>
        <dbReference type="EMBL" id="CAL5984988.1"/>
    </source>
</evidence>
<dbReference type="InterPro" id="IPR032675">
    <property type="entry name" value="LRR_dom_sf"/>
</dbReference>
<evidence type="ECO:0000256" key="1">
    <source>
        <dbReference type="ARBA" id="ARBA00022614"/>
    </source>
</evidence>
<dbReference type="AlphaFoldDB" id="A0AA86QG71"/>
<dbReference type="PANTHER" id="PTHR46652">
    <property type="entry name" value="LEUCINE-RICH REPEAT AND IQ DOMAIN-CONTAINING PROTEIN 1-RELATED"/>
    <property type="match status" value="1"/>
</dbReference>
<evidence type="ECO:0000313" key="3">
    <source>
        <dbReference type="EMBL" id="CAI9952549.1"/>
    </source>
</evidence>
<keyword evidence="2" id="KW-0677">Repeat</keyword>
<dbReference type="EMBL" id="CATOUU010000834">
    <property type="protein sequence ID" value="CAI9952549.1"/>
    <property type="molecule type" value="Genomic_DNA"/>
</dbReference>
<dbReference type="InterPro" id="IPR050836">
    <property type="entry name" value="SDS22/Internalin_LRR"/>
</dbReference>
<dbReference type="PANTHER" id="PTHR46652:SF3">
    <property type="entry name" value="LEUCINE-RICH REPEAT-CONTAINING PROTEIN 9"/>
    <property type="match status" value="1"/>
</dbReference>
<evidence type="ECO:0000256" key="2">
    <source>
        <dbReference type="ARBA" id="ARBA00022737"/>
    </source>
</evidence>
<evidence type="ECO:0000313" key="5">
    <source>
        <dbReference type="Proteomes" id="UP001642409"/>
    </source>
</evidence>
<accession>A0AA86QG71</accession>
<dbReference type="InterPro" id="IPR001611">
    <property type="entry name" value="Leu-rich_rpt"/>
</dbReference>
<dbReference type="SUPFAM" id="SSF52058">
    <property type="entry name" value="L domain-like"/>
    <property type="match status" value="1"/>
</dbReference>
<sequence>MNTNQDNFLDFLDNIINNVQKLDIQSDIDVTLQKFVSLTKLSLSQKQLDQRIYSIIISKLVNLEYLDISYNYKHGSFDVVDITPLQYLVKLTYLNLHDCACFDSIQSIHALINLNQLILSSNSLQNLNPLKNLTKLTELNINNNNLIDVTPLKYLVELQKLHLSYNRALVDISPLQYLTKLIYLELERCNIYEISALRPLENLKQLYFGQNQIVILFPLVKLKQLGLSFSGELTNKISDSIYNTNLNLNFKFHYVGQRIPTEEDKLLAYKMHIVDTTNILLRSRNSFQKAKTNTIQENRKKLNAIMLYQVQNYSLFSSNLASAMQCLNVSESQQ</sequence>
<gene>
    <name evidence="3" type="ORF">HINF_LOCUS40194</name>
    <name evidence="4" type="ORF">HINF_LOCUS8449</name>
</gene>
<organism evidence="3">
    <name type="scientific">Hexamita inflata</name>
    <dbReference type="NCBI Taxonomy" id="28002"/>
    <lineage>
        <taxon>Eukaryota</taxon>
        <taxon>Metamonada</taxon>
        <taxon>Diplomonadida</taxon>
        <taxon>Hexamitidae</taxon>
        <taxon>Hexamitinae</taxon>
        <taxon>Hexamita</taxon>
    </lineage>
</organism>
<reference evidence="4 5" key="2">
    <citation type="submission" date="2024-07" db="EMBL/GenBank/DDBJ databases">
        <authorList>
            <person name="Akdeniz Z."/>
        </authorList>
    </citation>
    <scope>NUCLEOTIDE SEQUENCE [LARGE SCALE GENOMIC DNA]</scope>
</reference>
<keyword evidence="5" id="KW-1185">Reference proteome</keyword>
<dbReference type="PROSITE" id="PS51450">
    <property type="entry name" value="LRR"/>
    <property type="match status" value="3"/>
</dbReference>
<name>A0AA86QG71_9EUKA</name>
<protein>
    <submittedName>
        <fullName evidence="3">Leucine-rich repeat domain-containing protein</fullName>
    </submittedName>
    <submittedName>
        <fullName evidence="4">Leucine-rich_repeat domain-containing protein</fullName>
    </submittedName>
</protein>
<comment type="caution">
    <text evidence="3">The sequence shown here is derived from an EMBL/GenBank/DDBJ whole genome shotgun (WGS) entry which is preliminary data.</text>
</comment>
<dbReference type="Gene3D" id="3.80.10.10">
    <property type="entry name" value="Ribonuclease Inhibitor"/>
    <property type="match status" value="1"/>
</dbReference>
<dbReference type="EMBL" id="CAXDID020000018">
    <property type="protein sequence ID" value="CAL5984988.1"/>
    <property type="molecule type" value="Genomic_DNA"/>
</dbReference>
<keyword evidence="1" id="KW-0433">Leucine-rich repeat</keyword>
<reference evidence="3" key="1">
    <citation type="submission" date="2023-06" db="EMBL/GenBank/DDBJ databases">
        <authorList>
            <person name="Kurt Z."/>
        </authorList>
    </citation>
    <scope>NUCLEOTIDE SEQUENCE</scope>
</reference>
<dbReference type="Proteomes" id="UP001642409">
    <property type="component" value="Unassembled WGS sequence"/>
</dbReference>